<comment type="caution">
    <text evidence="2">The sequence shown here is derived from an EMBL/GenBank/DDBJ whole genome shotgun (WGS) entry which is preliminary data.</text>
</comment>
<dbReference type="InterPro" id="IPR018659">
    <property type="entry name" value="DUF2090"/>
</dbReference>
<organism evidence="2 3">
    <name type="scientific">Rubellimicrobium rubrum</name>
    <dbReference type="NCBI Taxonomy" id="2585369"/>
    <lineage>
        <taxon>Bacteria</taxon>
        <taxon>Pseudomonadati</taxon>
        <taxon>Pseudomonadota</taxon>
        <taxon>Alphaproteobacteria</taxon>
        <taxon>Rhodobacterales</taxon>
        <taxon>Roseobacteraceae</taxon>
        <taxon>Rubellimicrobium</taxon>
    </lineage>
</organism>
<dbReference type="RefSeq" id="WP_139076009.1">
    <property type="nucleotide sequence ID" value="NZ_VDFU01000006.1"/>
</dbReference>
<protein>
    <submittedName>
        <fullName evidence="2">DUF2090 domain-containing protein</fullName>
    </submittedName>
</protein>
<proteinExistence type="predicted"/>
<feature type="domain" description="DUF2090" evidence="1">
    <location>
        <begin position="2"/>
        <end position="87"/>
    </location>
</feature>
<dbReference type="Pfam" id="PF09863">
    <property type="entry name" value="DUF2090"/>
    <property type="match status" value="1"/>
</dbReference>
<keyword evidence="3" id="KW-1185">Reference proteome</keyword>
<reference evidence="2 3" key="1">
    <citation type="submission" date="2019-06" db="EMBL/GenBank/DDBJ databases">
        <title>YIM 131921 draft genome.</title>
        <authorList>
            <person name="Jiang L."/>
        </authorList>
    </citation>
    <scope>NUCLEOTIDE SEQUENCE [LARGE SCALE GENOMIC DNA]</scope>
    <source>
        <strain evidence="2 3">YIM 131921</strain>
    </source>
</reference>
<name>A0A5C4N2H3_9RHOB</name>
<evidence type="ECO:0000313" key="2">
    <source>
        <dbReference type="EMBL" id="TNC50688.1"/>
    </source>
</evidence>
<dbReference type="OrthoDB" id="7875499at2"/>
<evidence type="ECO:0000259" key="1">
    <source>
        <dbReference type="Pfam" id="PF09863"/>
    </source>
</evidence>
<dbReference type="Gene3D" id="3.20.20.70">
    <property type="entry name" value="Aldolase class I"/>
    <property type="match status" value="1"/>
</dbReference>
<dbReference type="AlphaFoldDB" id="A0A5C4N2H3"/>
<dbReference type="EMBL" id="VDFU01000006">
    <property type="protein sequence ID" value="TNC50688.1"/>
    <property type="molecule type" value="Genomic_DNA"/>
</dbReference>
<evidence type="ECO:0000313" key="3">
    <source>
        <dbReference type="Proteomes" id="UP000305887"/>
    </source>
</evidence>
<feature type="non-terminal residue" evidence="2">
    <location>
        <position position="1"/>
    </location>
</feature>
<gene>
    <name evidence="2" type="ORF">FHG66_06845</name>
</gene>
<dbReference type="Proteomes" id="UP000305887">
    <property type="component" value="Unassembled WGS sequence"/>
</dbReference>
<sequence length="100" mass="10533">AKACDAITAHDPHVRGVVVLGLDAPAEELAQSFRLAARQPLVKGFAVGRTIFGSVARAWLRGEMGDKEAVAEMARRFAGLCATWDAARAGQATSERRGAA</sequence>
<accession>A0A5C4N2H3</accession>
<dbReference type="InterPro" id="IPR013785">
    <property type="entry name" value="Aldolase_TIM"/>
</dbReference>